<evidence type="ECO:0000256" key="2">
    <source>
        <dbReference type="ARBA" id="ARBA00022857"/>
    </source>
</evidence>
<comment type="caution">
    <text evidence="4">The sequence shown here is derived from an EMBL/GenBank/DDBJ whole genome shotgun (WGS) entry which is preliminary data.</text>
</comment>
<dbReference type="InterPro" id="IPR036291">
    <property type="entry name" value="NAD(P)-bd_dom_sf"/>
</dbReference>
<keyword evidence="3" id="KW-0560">Oxidoreductase</keyword>
<dbReference type="InterPro" id="IPR020904">
    <property type="entry name" value="Sc_DH/Rdtase_CS"/>
</dbReference>
<keyword evidence="5" id="KW-1185">Reference proteome</keyword>
<comment type="similarity">
    <text evidence="1">Belongs to the short-chain dehydrogenases/reductases (SDR) family.</text>
</comment>
<keyword evidence="2" id="KW-0521">NADP</keyword>
<dbReference type="Gene3D" id="3.40.50.720">
    <property type="entry name" value="NAD(P)-binding Rossmann-like Domain"/>
    <property type="match status" value="1"/>
</dbReference>
<proteinExistence type="inferred from homology"/>
<evidence type="ECO:0000256" key="3">
    <source>
        <dbReference type="ARBA" id="ARBA00023002"/>
    </source>
</evidence>
<dbReference type="PRINTS" id="PR00081">
    <property type="entry name" value="GDHRDH"/>
</dbReference>
<dbReference type="GO" id="GO:0050664">
    <property type="term" value="F:oxidoreductase activity, acting on NAD(P)H, oxygen as acceptor"/>
    <property type="evidence" value="ECO:0007669"/>
    <property type="project" value="TreeGrafter"/>
</dbReference>
<accession>A0AAD4KHZ7</accession>
<dbReference type="RefSeq" id="XP_046066153.1">
    <property type="nucleotide sequence ID" value="XM_046222486.1"/>
</dbReference>
<dbReference type="Pfam" id="PF00106">
    <property type="entry name" value="adh_short"/>
    <property type="match status" value="1"/>
</dbReference>
<dbReference type="CDD" id="cd05367">
    <property type="entry name" value="SPR-like_SDR_c"/>
    <property type="match status" value="1"/>
</dbReference>
<reference evidence="4" key="1">
    <citation type="submission" date="2021-12" db="EMBL/GenBank/DDBJ databases">
        <title>Convergent genome expansion in fungi linked to evolution of root-endophyte symbiosis.</title>
        <authorList>
            <consortium name="DOE Joint Genome Institute"/>
            <person name="Ke Y.-H."/>
            <person name="Bonito G."/>
            <person name="Liao H.-L."/>
            <person name="Looney B."/>
            <person name="Rojas-Flechas A."/>
            <person name="Nash J."/>
            <person name="Hameed K."/>
            <person name="Schadt C."/>
            <person name="Martin F."/>
            <person name="Crous P.W."/>
            <person name="Miettinen O."/>
            <person name="Magnuson J.K."/>
            <person name="Labbe J."/>
            <person name="Jacobson D."/>
            <person name="Doktycz M.J."/>
            <person name="Veneault-Fourrey C."/>
            <person name="Kuo A."/>
            <person name="Mondo S."/>
            <person name="Calhoun S."/>
            <person name="Riley R."/>
            <person name="Ohm R."/>
            <person name="LaButti K."/>
            <person name="Andreopoulos B."/>
            <person name="Pangilinan J."/>
            <person name="Nolan M."/>
            <person name="Tritt A."/>
            <person name="Clum A."/>
            <person name="Lipzen A."/>
            <person name="Daum C."/>
            <person name="Barry K."/>
            <person name="Grigoriev I.V."/>
            <person name="Vilgalys R."/>
        </authorList>
    </citation>
    <scope>NUCLEOTIDE SEQUENCE</scope>
    <source>
        <strain evidence="4">PMI_201</strain>
    </source>
</reference>
<dbReference type="Proteomes" id="UP001201262">
    <property type="component" value="Unassembled WGS sequence"/>
</dbReference>
<dbReference type="FunFam" id="3.40.50.720:FF:000281">
    <property type="entry name" value="Uncharacterized oxidoreductase YIR035C"/>
    <property type="match status" value="1"/>
</dbReference>
<dbReference type="PROSITE" id="PS00061">
    <property type="entry name" value="ADH_SHORT"/>
    <property type="match status" value="1"/>
</dbReference>
<organism evidence="4 5">
    <name type="scientific">Talaromyces proteolyticus</name>
    <dbReference type="NCBI Taxonomy" id="1131652"/>
    <lineage>
        <taxon>Eukaryota</taxon>
        <taxon>Fungi</taxon>
        <taxon>Dikarya</taxon>
        <taxon>Ascomycota</taxon>
        <taxon>Pezizomycotina</taxon>
        <taxon>Eurotiomycetes</taxon>
        <taxon>Eurotiomycetidae</taxon>
        <taxon>Eurotiales</taxon>
        <taxon>Trichocomaceae</taxon>
        <taxon>Talaromyces</taxon>
        <taxon>Talaromyces sect. Bacilispori</taxon>
    </lineage>
</organism>
<protein>
    <submittedName>
        <fullName evidence="4">Short-chain dehydrogenase</fullName>
    </submittedName>
</protein>
<gene>
    <name evidence="4" type="ORF">BGW36DRAFT_64336</name>
</gene>
<dbReference type="PANTHER" id="PTHR43008">
    <property type="entry name" value="BENZIL REDUCTASE"/>
    <property type="match status" value="1"/>
</dbReference>
<evidence type="ECO:0000313" key="5">
    <source>
        <dbReference type="Proteomes" id="UP001201262"/>
    </source>
</evidence>
<name>A0AAD4KHZ7_9EURO</name>
<dbReference type="SUPFAM" id="SSF51735">
    <property type="entry name" value="NAD(P)-binding Rossmann-fold domains"/>
    <property type="match status" value="1"/>
</dbReference>
<evidence type="ECO:0000256" key="1">
    <source>
        <dbReference type="ARBA" id="ARBA00006484"/>
    </source>
</evidence>
<dbReference type="EMBL" id="JAJTJA010000014">
    <property type="protein sequence ID" value="KAH8689870.1"/>
    <property type="molecule type" value="Genomic_DNA"/>
</dbReference>
<dbReference type="PANTHER" id="PTHR43008:SF8">
    <property type="entry name" value="BENZIL REDUCTASE ((S)-BENZOIN FORMING) IRC24"/>
    <property type="match status" value="1"/>
</dbReference>
<dbReference type="AlphaFoldDB" id="A0AAD4KHZ7"/>
<sequence>MSPKTIIVTGASRGLGLAISKYLLTTSPRNNVILLARTAEPLQALQSQYPDNVDYIASDATAPGLPEKAVQLALSRFGALDGLVLNHGVLGQVATVAGAELEEWRSAFDVNFISLVGFAKAALPALRQSKGKIIFTSSGASTSATNGWALYGATKAAINHLVLSLANEEPEVTSVSLRPGMVDTEMQREIREGHRGNMAPEAFERFMEAHRTGKLLRPEQPGHVMAKLVLDAPKSLSGRFITWNDKDLVAFQE</sequence>
<dbReference type="InterPro" id="IPR002347">
    <property type="entry name" value="SDR_fam"/>
</dbReference>
<dbReference type="GeneID" id="70252773"/>
<evidence type="ECO:0000313" key="4">
    <source>
        <dbReference type="EMBL" id="KAH8689870.1"/>
    </source>
</evidence>